<dbReference type="EMBL" id="GL442157">
    <property type="protein sequence ID" value="EFN63893.1"/>
    <property type="molecule type" value="Genomic_DNA"/>
</dbReference>
<feature type="compositionally biased region" description="Basic and acidic residues" evidence="1">
    <location>
        <begin position="66"/>
        <end position="88"/>
    </location>
</feature>
<evidence type="ECO:0000313" key="3">
    <source>
        <dbReference type="Proteomes" id="UP000000311"/>
    </source>
</evidence>
<gene>
    <name evidence="2" type="ORF">EAG_14979</name>
</gene>
<proteinExistence type="predicted"/>
<feature type="region of interest" description="Disordered" evidence="1">
    <location>
        <begin position="40"/>
        <end position="96"/>
    </location>
</feature>
<accession>E2ARN1</accession>
<name>E2ARN1_CAMFO</name>
<keyword evidence="3" id="KW-1185">Reference proteome</keyword>
<evidence type="ECO:0000313" key="2">
    <source>
        <dbReference type="EMBL" id="EFN63893.1"/>
    </source>
</evidence>
<dbReference type="OrthoDB" id="3996471at2759"/>
<protein>
    <submittedName>
        <fullName evidence="2">Uncharacterized protein</fullName>
    </submittedName>
</protein>
<reference evidence="2 3" key="1">
    <citation type="journal article" date="2010" name="Science">
        <title>Genomic comparison of the ants Camponotus floridanus and Harpegnathos saltator.</title>
        <authorList>
            <person name="Bonasio R."/>
            <person name="Zhang G."/>
            <person name="Ye C."/>
            <person name="Mutti N.S."/>
            <person name="Fang X."/>
            <person name="Qin N."/>
            <person name="Donahue G."/>
            <person name="Yang P."/>
            <person name="Li Q."/>
            <person name="Li C."/>
            <person name="Zhang P."/>
            <person name="Huang Z."/>
            <person name="Berger S.L."/>
            <person name="Reinberg D."/>
            <person name="Wang J."/>
            <person name="Liebig J."/>
        </authorList>
    </citation>
    <scope>NUCLEOTIDE SEQUENCE [LARGE SCALE GENOMIC DNA]</scope>
    <source>
        <strain evidence="3">C129</strain>
    </source>
</reference>
<dbReference type="AlphaFoldDB" id="E2ARN1"/>
<feature type="compositionally biased region" description="Polar residues" evidence="1">
    <location>
        <begin position="40"/>
        <end position="64"/>
    </location>
</feature>
<dbReference type="InParanoid" id="E2ARN1"/>
<sequence>MKELTTKQLQRLEKKKAKMAAFLEIAKLNDKDKEAKLQALRQTSITDSSNTPNNNIIGGNSNYKRSYKDLGDTSSEISEKKEDGHESESQSLFNNKKPRLSNCDEYIKLKQELRKRKKKLQAIPRITLKAVGENATLDVANMKSRIPIFLSDIQHLLLYSLLGHHSPYLPARWCQLEKYNKVSHTVVFVIEGLSSYHFMAYENMFPHITNNLKYHLEVVTPATYGASIIEELAAVPLTGTQSDKLIRKYITIINYLFCHVNAEEVILIFQDMVLWNLLCKQMEMS</sequence>
<dbReference type="STRING" id="104421.E2ARN1"/>
<organism evidence="3">
    <name type="scientific">Camponotus floridanus</name>
    <name type="common">Florida carpenter ant</name>
    <dbReference type="NCBI Taxonomy" id="104421"/>
    <lineage>
        <taxon>Eukaryota</taxon>
        <taxon>Metazoa</taxon>
        <taxon>Ecdysozoa</taxon>
        <taxon>Arthropoda</taxon>
        <taxon>Hexapoda</taxon>
        <taxon>Insecta</taxon>
        <taxon>Pterygota</taxon>
        <taxon>Neoptera</taxon>
        <taxon>Endopterygota</taxon>
        <taxon>Hymenoptera</taxon>
        <taxon>Apocrita</taxon>
        <taxon>Aculeata</taxon>
        <taxon>Formicoidea</taxon>
        <taxon>Formicidae</taxon>
        <taxon>Formicinae</taxon>
        <taxon>Camponotus</taxon>
    </lineage>
</organism>
<evidence type="ECO:0000256" key="1">
    <source>
        <dbReference type="SAM" id="MobiDB-lite"/>
    </source>
</evidence>
<dbReference type="Proteomes" id="UP000000311">
    <property type="component" value="Unassembled WGS sequence"/>
</dbReference>